<feature type="domain" description="PRC-barrel" evidence="1">
    <location>
        <begin position="5"/>
        <end position="63"/>
    </location>
</feature>
<feature type="domain" description="PRC-barrel" evidence="1">
    <location>
        <begin position="92"/>
        <end position="157"/>
    </location>
</feature>
<sequence>MRTFSRTIGMHAFDSETAVTVGRVVDFCIEEPGQIKGLLISGKGLWKRNKFLPFEHISSFGDTGVMICGNNLMSVQKEARGQVFFDHFHGVKGKMFLSEEGDKLGLLDDVYFDEKQGTIVGYEVTDGFFADITEGKKIIHYPSDLIIGKDAVVVTVTS</sequence>
<keyword evidence="3" id="KW-1185">Reference proteome</keyword>
<accession>A0A223KTJ9</accession>
<evidence type="ECO:0000313" key="2">
    <source>
        <dbReference type="EMBL" id="AST92687.1"/>
    </source>
</evidence>
<protein>
    <recommendedName>
        <fullName evidence="1">PRC-barrel domain-containing protein</fullName>
    </recommendedName>
</protein>
<proteinExistence type="predicted"/>
<dbReference type="RefSeq" id="WP_066414886.1">
    <property type="nucleotide sequence ID" value="NZ_CP018866.1"/>
</dbReference>
<reference evidence="2 3" key="1">
    <citation type="submission" date="2016-12" db="EMBL/GenBank/DDBJ databases">
        <title>The whole genome sequencing and assembly of Bacillus cohnii DSM 6307T strain.</title>
        <authorList>
            <person name="Lee Y.-J."/>
            <person name="Yi H."/>
            <person name="Bahn Y.-S."/>
            <person name="Kim J.F."/>
            <person name="Lee D.-W."/>
        </authorList>
    </citation>
    <scope>NUCLEOTIDE SEQUENCE [LARGE SCALE GENOMIC DNA]</scope>
    <source>
        <strain evidence="2 3">DSM 6307</strain>
    </source>
</reference>
<dbReference type="STRING" id="1314751.GCA_001591425_01795"/>
<dbReference type="Pfam" id="PF05239">
    <property type="entry name" value="PRC"/>
    <property type="match status" value="2"/>
</dbReference>
<name>A0A223KTJ9_9BACI</name>
<dbReference type="SUPFAM" id="SSF50346">
    <property type="entry name" value="PRC-barrel domain"/>
    <property type="match status" value="2"/>
</dbReference>
<evidence type="ECO:0000259" key="1">
    <source>
        <dbReference type="Pfam" id="PF05239"/>
    </source>
</evidence>
<organism evidence="2 3">
    <name type="scientific">Sutcliffiella cohnii</name>
    <dbReference type="NCBI Taxonomy" id="33932"/>
    <lineage>
        <taxon>Bacteria</taxon>
        <taxon>Bacillati</taxon>
        <taxon>Bacillota</taxon>
        <taxon>Bacilli</taxon>
        <taxon>Bacillales</taxon>
        <taxon>Bacillaceae</taxon>
        <taxon>Sutcliffiella</taxon>
    </lineage>
</organism>
<dbReference type="Gene3D" id="2.30.30.240">
    <property type="entry name" value="PRC-barrel domain"/>
    <property type="match status" value="2"/>
</dbReference>
<dbReference type="Proteomes" id="UP000215224">
    <property type="component" value="Chromosome"/>
</dbReference>
<dbReference type="KEGG" id="bcoh:BC6307_16010"/>
<evidence type="ECO:0000313" key="3">
    <source>
        <dbReference type="Proteomes" id="UP000215224"/>
    </source>
</evidence>
<dbReference type="InterPro" id="IPR027275">
    <property type="entry name" value="PRC-brl_dom"/>
</dbReference>
<dbReference type="AlphaFoldDB" id="A0A223KTJ9"/>
<dbReference type="EMBL" id="CP018866">
    <property type="protein sequence ID" value="AST92687.1"/>
    <property type="molecule type" value="Genomic_DNA"/>
</dbReference>
<gene>
    <name evidence="2" type="ORF">BC6307_16010</name>
</gene>
<dbReference type="InterPro" id="IPR011033">
    <property type="entry name" value="PRC_barrel-like_sf"/>
</dbReference>